<evidence type="ECO:0000313" key="3">
    <source>
        <dbReference type="EMBL" id="GJJ15940.1"/>
    </source>
</evidence>
<dbReference type="GO" id="GO:0044550">
    <property type="term" value="P:secondary metabolite biosynthetic process"/>
    <property type="evidence" value="ECO:0007669"/>
    <property type="project" value="TreeGrafter"/>
</dbReference>
<sequence length="244" mass="26778">MSYAIGFHFGCFKQVVDQIPPYVPGTAVNGLAVGAAHVPHILMQQIKKEINNPTLSIIAFFIEVLSVLNQKCVLVPGAEAILLRPDGTHCLPDEPGELYVKAPTAALGYWNDLESTKQDTLKVSGLQVSLTEIEQTILSEPSRIVSDVSAAGIQLPTARTSDDRAPRAWIVLNSTGKALKQEEVKEQINSWVQERLSKFKWLRGGIAIVDSIPRNPTGKALRRTLVEYEAEVNNSPTTQRQAKL</sequence>
<dbReference type="GO" id="GO:0016878">
    <property type="term" value="F:acid-thiol ligase activity"/>
    <property type="evidence" value="ECO:0007669"/>
    <property type="project" value="TreeGrafter"/>
</dbReference>
<dbReference type="Gene3D" id="3.40.50.12780">
    <property type="entry name" value="N-terminal domain of ligase-like"/>
    <property type="match status" value="1"/>
</dbReference>
<evidence type="ECO:0000313" key="4">
    <source>
        <dbReference type="Proteomes" id="UP001050691"/>
    </source>
</evidence>
<comment type="caution">
    <text evidence="3">The sequence shown here is derived from an EMBL/GenBank/DDBJ whole genome shotgun (WGS) entry which is preliminary data.</text>
</comment>
<dbReference type="InterPro" id="IPR045851">
    <property type="entry name" value="AMP-bd_C_sf"/>
</dbReference>
<dbReference type="InterPro" id="IPR042099">
    <property type="entry name" value="ANL_N_sf"/>
</dbReference>
<proteinExistence type="predicted"/>
<evidence type="ECO:0000259" key="2">
    <source>
        <dbReference type="Pfam" id="PF13193"/>
    </source>
</evidence>
<name>A0AAV5AVN5_9AGAM</name>
<dbReference type="PANTHER" id="PTHR43352:SF1">
    <property type="entry name" value="ANTHRANILATE--COA LIGASE"/>
    <property type="match status" value="1"/>
</dbReference>
<protein>
    <recommendedName>
        <fullName evidence="2">AMP-binding enzyme C-terminal domain-containing protein</fullName>
    </recommendedName>
</protein>
<dbReference type="Gene3D" id="3.30.300.30">
    <property type="match status" value="1"/>
</dbReference>
<dbReference type="Proteomes" id="UP001050691">
    <property type="component" value="Unassembled WGS sequence"/>
</dbReference>
<dbReference type="PANTHER" id="PTHR43352">
    <property type="entry name" value="ACETYL-COA SYNTHETASE"/>
    <property type="match status" value="1"/>
</dbReference>
<feature type="domain" description="AMP-binding enzyme C-terminal" evidence="2">
    <location>
        <begin position="132"/>
        <end position="219"/>
    </location>
</feature>
<dbReference type="EMBL" id="BPWL01000011">
    <property type="protein sequence ID" value="GJJ15940.1"/>
    <property type="molecule type" value="Genomic_DNA"/>
</dbReference>
<dbReference type="AlphaFoldDB" id="A0AAV5AVN5"/>
<organism evidence="3 4">
    <name type="scientific">Clathrus columnatus</name>
    <dbReference type="NCBI Taxonomy" id="1419009"/>
    <lineage>
        <taxon>Eukaryota</taxon>
        <taxon>Fungi</taxon>
        <taxon>Dikarya</taxon>
        <taxon>Basidiomycota</taxon>
        <taxon>Agaricomycotina</taxon>
        <taxon>Agaricomycetes</taxon>
        <taxon>Phallomycetidae</taxon>
        <taxon>Phallales</taxon>
        <taxon>Clathraceae</taxon>
        <taxon>Clathrus</taxon>
    </lineage>
</organism>
<gene>
    <name evidence="3" type="ORF">Clacol_010219</name>
</gene>
<accession>A0AAV5AVN5</accession>
<dbReference type="InterPro" id="IPR025110">
    <property type="entry name" value="AMP-bd_C"/>
</dbReference>
<dbReference type="Pfam" id="PF13193">
    <property type="entry name" value="AMP-binding_C"/>
    <property type="match status" value="1"/>
</dbReference>
<keyword evidence="1" id="KW-0436">Ligase</keyword>
<reference evidence="3" key="1">
    <citation type="submission" date="2021-10" db="EMBL/GenBank/DDBJ databases">
        <title>De novo Genome Assembly of Clathrus columnatus (Basidiomycota, Fungi) Using Illumina and Nanopore Sequence Data.</title>
        <authorList>
            <person name="Ogiso-Tanaka E."/>
            <person name="Itagaki H."/>
            <person name="Hosoya T."/>
            <person name="Hosaka K."/>
        </authorList>
    </citation>
    <scope>NUCLEOTIDE SEQUENCE</scope>
    <source>
        <strain evidence="3">MO-923</strain>
    </source>
</reference>
<evidence type="ECO:0000256" key="1">
    <source>
        <dbReference type="ARBA" id="ARBA00022598"/>
    </source>
</evidence>
<dbReference type="SUPFAM" id="SSF56801">
    <property type="entry name" value="Acetyl-CoA synthetase-like"/>
    <property type="match status" value="1"/>
</dbReference>
<keyword evidence="4" id="KW-1185">Reference proteome</keyword>